<gene>
    <name evidence="1" type="ORF">YPPY08_1602</name>
</gene>
<sequence>MNYYYRQLVIQQRGLFFYWNVLNKLKILEKRILFFFIIGC</sequence>
<evidence type="ECO:0000313" key="1">
    <source>
        <dbReference type="EMBL" id="EIR21127.1"/>
    </source>
</evidence>
<evidence type="ECO:0000313" key="2">
    <source>
        <dbReference type="Proteomes" id="UP000003231"/>
    </source>
</evidence>
<comment type="caution">
    <text evidence="1">The sequence shown here is derived from an EMBL/GenBank/DDBJ whole genome shotgun (WGS) entry which is preliminary data.</text>
</comment>
<proteinExistence type="predicted"/>
<dbReference type="AlphaFoldDB" id="A0AB72ZL91"/>
<accession>A0AB72ZL91</accession>
<dbReference type="Proteomes" id="UP000003231">
    <property type="component" value="Unassembled WGS sequence"/>
</dbReference>
<dbReference type="EMBL" id="AKRT01000211">
    <property type="protein sequence ID" value="EIR21127.1"/>
    <property type="molecule type" value="Genomic_DNA"/>
</dbReference>
<name>A0AB72ZL91_YERPE</name>
<protein>
    <submittedName>
        <fullName evidence="1">Uncharacterized protein</fullName>
    </submittedName>
</protein>
<organism evidence="1 2">
    <name type="scientific">Yersinia pestis PY-08</name>
    <dbReference type="NCBI Taxonomy" id="992134"/>
    <lineage>
        <taxon>Bacteria</taxon>
        <taxon>Pseudomonadati</taxon>
        <taxon>Pseudomonadota</taxon>
        <taxon>Gammaproteobacteria</taxon>
        <taxon>Enterobacterales</taxon>
        <taxon>Yersiniaceae</taxon>
        <taxon>Yersinia</taxon>
    </lineage>
</organism>
<reference evidence="1 2" key="1">
    <citation type="submission" date="2012-05" db="EMBL/GenBank/DDBJ databases">
        <title>Genome sequence of Yersinia Pestis PY-08.</title>
        <authorList>
            <person name="Santana-Cruz I."/>
            <person name="Sengamalay N."/>
            <person name="McCracken C."/>
            <person name="Daugherty S.C."/>
            <person name="Maroo A."/>
            <person name="Vara P.G."/>
            <person name="Tallon L.J."/>
            <person name="Sadzewicz L."/>
            <person name="Vinetz J.M."/>
            <person name="Cespedes Zambrano M.J."/>
            <person name="Fraser-Liggett C.M."/>
            <person name="Tettelin H."/>
        </authorList>
    </citation>
    <scope>NUCLEOTIDE SEQUENCE [LARGE SCALE GENOMIC DNA]</scope>
    <source>
        <strain evidence="1 2">PY-08</strain>
    </source>
</reference>